<evidence type="ECO:0000313" key="1">
    <source>
        <dbReference type="EMBL" id="GJE78442.1"/>
    </source>
</evidence>
<keyword evidence="2" id="KW-1185">Reference proteome</keyword>
<dbReference type="EMBL" id="BPRE01000025">
    <property type="protein sequence ID" value="GJE78442.1"/>
    <property type="molecule type" value="Genomic_DNA"/>
</dbReference>
<evidence type="ECO:0000313" key="2">
    <source>
        <dbReference type="Proteomes" id="UP001055093"/>
    </source>
</evidence>
<gene>
    <name evidence="1" type="ORF">BGCPKDLD_5058</name>
</gene>
<proteinExistence type="predicted"/>
<sequence>MTRTTTNNRPSHAVYVVEGEGENAFWTRIGAAWAHEDGDGFNLQLSCLPLTGRLVIRKPRPKADGEPAQ</sequence>
<comment type="caution">
    <text evidence="1">The sequence shown here is derived from an EMBL/GenBank/DDBJ whole genome shotgun (WGS) entry which is preliminary data.</text>
</comment>
<organism evidence="1 2">
    <name type="scientific">Methylorubrum suomiense</name>
    <dbReference type="NCBI Taxonomy" id="144191"/>
    <lineage>
        <taxon>Bacteria</taxon>
        <taxon>Pseudomonadati</taxon>
        <taxon>Pseudomonadota</taxon>
        <taxon>Alphaproteobacteria</taxon>
        <taxon>Hyphomicrobiales</taxon>
        <taxon>Methylobacteriaceae</taxon>
        <taxon>Methylorubrum</taxon>
    </lineage>
</organism>
<reference evidence="1" key="1">
    <citation type="journal article" date="2021" name="Front. Microbiol.">
        <title>Comprehensive Comparative Genomics and Phenotyping of Methylobacterium Species.</title>
        <authorList>
            <person name="Alessa O."/>
            <person name="Ogura Y."/>
            <person name="Fujitani Y."/>
            <person name="Takami H."/>
            <person name="Hayashi T."/>
            <person name="Sahin N."/>
            <person name="Tani A."/>
        </authorList>
    </citation>
    <scope>NUCLEOTIDE SEQUENCE</scope>
    <source>
        <strain evidence="1">DSM 14458</strain>
    </source>
</reference>
<reference evidence="1" key="2">
    <citation type="submission" date="2021-08" db="EMBL/GenBank/DDBJ databases">
        <authorList>
            <person name="Tani A."/>
            <person name="Ola A."/>
            <person name="Ogura Y."/>
            <person name="Katsura K."/>
            <person name="Hayashi T."/>
        </authorList>
    </citation>
    <scope>NUCLEOTIDE SEQUENCE</scope>
    <source>
        <strain evidence="1">DSM 14458</strain>
    </source>
</reference>
<dbReference type="RefSeq" id="WP_238308807.1">
    <property type="nucleotide sequence ID" value="NZ_BPRE01000025.1"/>
</dbReference>
<name>A0ABQ4V7T2_9HYPH</name>
<accession>A0ABQ4V7T2</accession>
<dbReference type="Proteomes" id="UP001055093">
    <property type="component" value="Unassembled WGS sequence"/>
</dbReference>
<protein>
    <submittedName>
        <fullName evidence="1">Uncharacterized protein</fullName>
    </submittedName>
</protein>